<gene>
    <name evidence="1" type="ORF">K4L44_05965</name>
</gene>
<evidence type="ECO:0000313" key="2">
    <source>
        <dbReference type="Proteomes" id="UP000826212"/>
    </source>
</evidence>
<sequence length="266" mass="31094">MKKDIKLKAFQLIIDSDSIKRDDIIISNEPDVLEKNSRSIKYNYLFNKNEDVLLIDEAIAAKYPYSKDAYDFENHIECETPYDSSVSPFDEHNYYIIDIKNSTLWISDIRRDKIFKDILKQICRSNNICIKNIYNKEQFIQALRSLNTLKMSVTPSSLLFSNNSLNEALSQDVFMYDAADIEIKLKYADLSLKRNQVSGFFSKKDKLEELLNDSSVKSLLICGKDKDNRAIFFNSNAISEELRLRVEIDEYLIVKNKELLTEFEKR</sequence>
<dbReference type="EMBL" id="CP081303">
    <property type="protein sequence ID" value="QZE15378.1"/>
    <property type="molecule type" value="Genomic_DNA"/>
</dbReference>
<organism evidence="1 2">
    <name type="scientific">Halosquirtibacter laminarini</name>
    <dbReference type="NCBI Taxonomy" id="3374600"/>
    <lineage>
        <taxon>Bacteria</taxon>
        <taxon>Pseudomonadati</taxon>
        <taxon>Bacteroidota</taxon>
        <taxon>Bacteroidia</taxon>
        <taxon>Marinilabiliales</taxon>
        <taxon>Prolixibacteraceae</taxon>
        <taxon>Halosquirtibacter</taxon>
    </lineage>
</organism>
<protein>
    <submittedName>
        <fullName evidence="1">Uncharacterized protein</fullName>
    </submittedName>
</protein>
<reference evidence="1" key="1">
    <citation type="submission" date="2021-08" db="EMBL/GenBank/DDBJ databases">
        <title>Novel anaerobic bacterium isolated from sea squirt in East Sea, Republic of Korea.</title>
        <authorList>
            <person name="Nguyen T.H."/>
            <person name="Li Z."/>
            <person name="Lee Y.-J."/>
            <person name="Ko J."/>
            <person name="Kim S.-G."/>
        </authorList>
    </citation>
    <scope>NUCLEOTIDE SEQUENCE</scope>
    <source>
        <strain evidence="1">KCTC 25031</strain>
    </source>
</reference>
<proteinExistence type="predicted"/>
<evidence type="ECO:0000313" key="1">
    <source>
        <dbReference type="EMBL" id="QZE15378.1"/>
    </source>
</evidence>
<dbReference type="Proteomes" id="UP000826212">
    <property type="component" value="Chromosome"/>
</dbReference>
<keyword evidence="2" id="KW-1185">Reference proteome</keyword>
<name>A0AC61NI44_9BACT</name>
<accession>A0AC61NI44</accession>